<dbReference type="AlphaFoldDB" id="A0AAD1YYG0"/>
<proteinExistence type="inferred from homology"/>
<dbReference type="PANTHER" id="PTHR12375">
    <property type="entry name" value="RNA-BINDING PROTEIN LUC7-RELATED"/>
    <property type="match status" value="1"/>
</dbReference>
<dbReference type="GO" id="GO:0003729">
    <property type="term" value="F:mRNA binding"/>
    <property type="evidence" value="ECO:0007669"/>
    <property type="project" value="InterPro"/>
</dbReference>
<evidence type="ECO:0008006" key="6">
    <source>
        <dbReference type="Google" id="ProtNLM"/>
    </source>
</evidence>
<name>A0AAD1YYG0_9LAMI</name>
<sequence>MDALRKQLDVLMGANRNGDVEEVTRKYFDRDVCRLYLSGLCPHDLFQLTKMDKGPCPKVHSLQLRKEYQEAKAKGLDNYDRDLEDNIDRLIVECDRKIERALKRLDEEDAKAAIAISVSQVTQTPEILELSKQIKEKLKEVDQFDLEGKTDMKIRALEEVEELRIKRADMQSTLLLDAFNKDRASLPQPLTTSQLAPLPAATPDPRIQEMINEKLKKAEDLGEQGMIDEAQKALEEAEALKKLPARQEPVQDSSKYTAADVRITDQKLRVCDICGAFLSVYDSDRRLADHFGGKLHLGYMQIREKLADLQEERDKKRKAYEEERRSRERGSRDRDRESSKDRDRGDSRDRGREYDRKSRDRDRHRDRDRDRERDRDKDQSRGYDSRSRHRSRSRSRERSRDYDRHRRRY</sequence>
<dbReference type="Pfam" id="PF03194">
    <property type="entry name" value="LUC7"/>
    <property type="match status" value="2"/>
</dbReference>
<feature type="compositionally biased region" description="Basic and acidic residues" evidence="3">
    <location>
        <begin position="312"/>
        <end position="386"/>
    </location>
</feature>
<keyword evidence="5" id="KW-1185">Reference proteome</keyword>
<feature type="coiled-coil region" evidence="2">
    <location>
        <begin position="91"/>
        <end position="173"/>
    </location>
</feature>
<feature type="region of interest" description="Disordered" evidence="3">
    <location>
        <begin position="312"/>
        <end position="409"/>
    </location>
</feature>
<protein>
    <recommendedName>
        <fullName evidence="6">RNA-binding protein Luc7-like 2</fullName>
    </recommendedName>
</protein>
<comment type="similarity">
    <text evidence="1">Belongs to the Luc7 family.</text>
</comment>
<evidence type="ECO:0000313" key="5">
    <source>
        <dbReference type="Proteomes" id="UP000834106"/>
    </source>
</evidence>
<dbReference type="GO" id="GO:0005685">
    <property type="term" value="C:U1 snRNP"/>
    <property type="evidence" value="ECO:0007669"/>
    <property type="project" value="InterPro"/>
</dbReference>
<accession>A0AAD1YYG0</accession>
<feature type="compositionally biased region" description="Basic and acidic residues" evidence="3">
    <location>
        <begin position="394"/>
        <end position="409"/>
    </location>
</feature>
<dbReference type="GO" id="GO:0006376">
    <property type="term" value="P:mRNA splice site recognition"/>
    <property type="evidence" value="ECO:0007669"/>
    <property type="project" value="InterPro"/>
</dbReference>
<keyword evidence="2" id="KW-0175">Coiled coil</keyword>
<evidence type="ECO:0000313" key="4">
    <source>
        <dbReference type="EMBL" id="CAI9759289.1"/>
    </source>
</evidence>
<dbReference type="Proteomes" id="UP000834106">
    <property type="component" value="Chromosome 4"/>
</dbReference>
<organism evidence="4 5">
    <name type="scientific">Fraxinus pennsylvanica</name>
    <dbReference type="NCBI Taxonomy" id="56036"/>
    <lineage>
        <taxon>Eukaryota</taxon>
        <taxon>Viridiplantae</taxon>
        <taxon>Streptophyta</taxon>
        <taxon>Embryophyta</taxon>
        <taxon>Tracheophyta</taxon>
        <taxon>Spermatophyta</taxon>
        <taxon>Magnoliopsida</taxon>
        <taxon>eudicotyledons</taxon>
        <taxon>Gunneridae</taxon>
        <taxon>Pentapetalae</taxon>
        <taxon>asterids</taxon>
        <taxon>lamiids</taxon>
        <taxon>Lamiales</taxon>
        <taxon>Oleaceae</taxon>
        <taxon>Oleeae</taxon>
        <taxon>Fraxinus</taxon>
    </lineage>
</organism>
<dbReference type="InterPro" id="IPR004882">
    <property type="entry name" value="Luc7-rel"/>
</dbReference>
<reference evidence="4" key="1">
    <citation type="submission" date="2023-05" db="EMBL/GenBank/DDBJ databases">
        <authorList>
            <person name="Huff M."/>
        </authorList>
    </citation>
    <scope>NUCLEOTIDE SEQUENCE</scope>
</reference>
<evidence type="ECO:0000256" key="3">
    <source>
        <dbReference type="SAM" id="MobiDB-lite"/>
    </source>
</evidence>
<gene>
    <name evidence="4" type="ORF">FPE_LOCUS6719</name>
</gene>
<dbReference type="EMBL" id="OU503039">
    <property type="protein sequence ID" value="CAI9759289.1"/>
    <property type="molecule type" value="Genomic_DNA"/>
</dbReference>
<evidence type="ECO:0000256" key="1">
    <source>
        <dbReference type="ARBA" id="ARBA00005655"/>
    </source>
</evidence>
<evidence type="ECO:0000256" key="2">
    <source>
        <dbReference type="SAM" id="Coils"/>
    </source>
</evidence>